<sequence length="304" mass="34970">MNVIETTNLSKEYFYNNTTVKALNKLSLNIKEGEIVGLVGPNGAGKSTAIKLICGILNPSNGEVRVLSKDPFKNRKKLCYELGVMFGQRSSLWYNLPVIESLYLMKDIYNISTEDFNYRLEKYAHSLDVTSLINKPVRKLSFGQRIKCELLAVILHNPKLIILDEPTIGLDVLSKQSLRNILYDISKENNSTILITSHDLHDIEKLCSRIVFINKGELQLNLNKDELCTILKNTVVIYIERNSTNEILTKSSFYRDKSESNFKFVMPYNELPNFLNESFEKVGENINFKKEVPSLEDILYEYYK</sequence>
<dbReference type="InterPro" id="IPR003439">
    <property type="entry name" value="ABC_transporter-like_ATP-bd"/>
</dbReference>
<keyword evidence="7" id="KW-1185">Reference proteome</keyword>
<keyword evidence="2" id="KW-0813">Transport</keyword>
<reference evidence="6 7" key="1">
    <citation type="submission" date="2023-07" db="EMBL/GenBank/DDBJ databases">
        <title>Genomic Encyclopedia of Type Strains, Phase IV (KMG-IV): sequencing the most valuable type-strain genomes for metagenomic binning, comparative biology and taxonomic classification.</title>
        <authorList>
            <person name="Goeker M."/>
        </authorList>
    </citation>
    <scope>NUCLEOTIDE SEQUENCE [LARGE SCALE GENOMIC DNA]</scope>
    <source>
        <strain evidence="6 7">DSM 1400</strain>
    </source>
</reference>
<evidence type="ECO:0000313" key="6">
    <source>
        <dbReference type="EMBL" id="MDQ0478763.1"/>
    </source>
</evidence>
<dbReference type="InterPro" id="IPR050763">
    <property type="entry name" value="ABC_transporter_ATP-binding"/>
</dbReference>
<evidence type="ECO:0000256" key="2">
    <source>
        <dbReference type="ARBA" id="ARBA00022448"/>
    </source>
</evidence>
<dbReference type="RefSeq" id="WP_343749863.1">
    <property type="nucleotide sequence ID" value="NZ_BAAACJ010000025.1"/>
</dbReference>
<proteinExistence type="inferred from homology"/>
<evidence type="ECO:0000313" key="7">
    <source>
        <dbReference type="Proteomes" id="UP001224418"/>
    </source>
</evidence>
<dbReference type="Proteomes" id="UP001224418">
    <property type="component" value="Unassembled WGS sequence"/>
</dbReference>
<dbReference type="InterPro" id="IPR027417">
    <property type="entry name" value="P-loop_NTPase"/>
</dbReference>
<dbReference type="InterPro" id="IPR003593">
    <property type="entry name" value="AAA+_ATPase"/>
</dbReference>
<dbReference type="PANTHER" id="PTHR42711:SF5">
    <property type="entry name" value="ABC TRANSPORTER ATP-BINDING PROTEIN NATA"/>
    <property type="match status" value="1"/>
</dbReference>
<keyword evidence="4 6" id="KW-0067">ATP-binding</keyword>
<feature type="domain" description="ABC transporter" evidence="5">
    <location>
        <begin position="4"/>
        <end position="240"/>
    </location>
</feature>
<organism evidence="6 7">
    <name type="scientific">Hathewaya limosa</name>
    <name type="common">Clostridium limosum</name>
    <dbReference type="NCBI Taxonomy" id="1536"/>
    <lineage>
        <taxon>Bacteria</taxon>
        <taxon>Bacillati</taxon>
        <taxon>Bacillota</taxon>
        <taxon>Clostridia</taxon>
        <taxon>Eubacteriales</taxon>
        <taxon>Clostridiaceae</taxon>
        <taxon>Hathewaya</taxon>
    </lineage>
</organism>
<name>A0ABU0JRG2_HATLI</name>
<evidence type="ECO:0000256" key="4">
    <source>
        <dbReference type="ARBA" id="ARBA00022840"/>
    </source>
</evidence>
<protein>
    <submittedName>
        <fullName evidence="6">ABC-2 type transport system ATP-binding protein</fullName>
    </submittedName>
</protein>
<dbReference type="PANTHER" id="PTHR42711">
    <property type="entry name" value="ABC TRANSPORTER ATP-BINDING PROTEIN"/>
    <property type="match status" value="1"/>
</dbReference>
<comment type="similarity">
    <text evidence="1">Belongs to the ABC transporter superfamily.</text>
</comment>
<keyword evidence="3" id="KW-0547">Nucleotide-binding</keyword>
<accession>A0ABU0JRG2</accession>
<dbReference type="EMBL" id="JAUSWN010000003">
    <property type="protein sequence ID" value="MDQ0478763.1"/>
    <property type="molecule type" value="Genomic_DNA"/>
</dbReference>
<evidence type="ECO:0000256" key="1">
    <source>
        <dbReference type="ARBA" id="ARBA00005417"/>
    </source>
</evidence>
<dbReference type="SUPFAM" id="SSF52540">
    <property type="entry name" value="P-loop containing nucleoside triphosphate hydrolases"/>
    <property type="match status" value="1"/>
</dbReference>
<dbReference type="PROSITE" id="PS50893">
    <property type="entry name" value="ABC_TRANSPORTER_2"/>
    <property type="match status" value="1"/>
</dbReference>
<evidence type="ECO:0000256" key="3">
    <source>
        <dbReference type="ARBA" id="ARBA00022741"/>
    </source>
</evidence>
<evidence type="ECO:0000259" key="5">
    <source>
        <dbReference type="PROSITE" id="PS50893"/>
    </source>
</evidence>
<comment type="caution">
    <text evidence="6">The sequence shown here is derived from an EMBL/GenBank/DDBJ whole genome shotgun (WGS) entry which is preliminary data.</text>
</comment>
<dbReference type="Gene3D" id="3.40.50.300">
    <property type="entry name" value="P-loop containing nucleotide triphosphate hydrolases"/>
    <property type="match status" value="1"/>
</dbReference>
<dbReference type="Pfam" id="PF00005">
    <property type="entry name" value="ABC_tran"/>
    <property type="match status" value="1"/>
</dbReference>
<dbReference type="SMART" id="SM00382">
    <property type="entry name" value="AAA"/>
    <property type="match status" value="1"/>
</dbReference>
<dbReference type="GO" id="GO:0005524">
    <property type="term" value="F:ATP binding"/>
    <property type="evidence" value="ECO:0007669"/>
    <property type="project" value="UniProtKB-KW"/>
</dbReference>
<gene>
    <name evidence="6" type="ORF">QOZ93_000491</name>
</gene>